<dbReference type="Pfam" id="PF05746">
    <property type="entry name" value="DALR_1"/>
    <property type="match status" value="1"/>
</dbReference>
<evidence type="ECO:0000313" key="12">
    <source>
        <dbReference type="EMBL" id="OYD14482.1"/>
    </source>
</evidence>
<dbReference type="GO" id="GO:0005829">
    <property type="term" value="C:cytosol"/>
    <property type="evidence" value="ECO:0007669"/>
    <property type="project" value="TreeGrafter"/>
</dbReference>
<keyword evidence="4 10" id="KW-0436">Ligase</keyword>
<dbReference type="NCBIfam" id="TIGR00211">
    <property type="entry name" value="glyS"/>
    <property type="match status" value="1"/>
</dbReference>
<protein>
    <recommendedName>
        <fullName evidence="10">Glycine--tRNA ligase beta subunit</fullName>
        <ecNumber evidence="10">6.1.1.14</ecNumber>
    </recommendedName>
    <alternativeName>
        <fullName evidence="10">Glycyl-tRNA synthetase beta subunit</fullName>
        <shortName evidence="10">GlyRS</shortName>
    </alternativeName>
</protein>
<comment type="caution">
    <text evidence="12">The sequence shown here is derived from an EMBL/GenBank/DDBJ whole genome shotgun (WGS) entry which is preliminary data.</text>
</comment>
<dbReference type="SMART" id="SM00836">
    <property type="entry name" value="DALR_1"/>
    <property type="match status" value="1"/>
</dbReference>
<dbReference type="PROSITE" id="PS50861">
    <property type="entry name" value="AA_TRNA_LIGASE_II_GLYAB"/>
    <property type="match status" value="1"/>
</dbReference>
<comment type="catalytic activity">
    <reaction evidence="9 10">
        <text>tRNA(Gly) + glycine + ATP = glycyl-tRNA(Gly) + AMP + diphosphate</text>
        <dbReference type="Rhea" id="RHEA:16013"/>
        <dbReference type="Rhea" id="RHEA-COMP:9664"/>
        <dbReference type="Rhea" id="RHEA-COMP:9683"/>
        <dbReference type="ChEBI" id="CHEBI:30616"/>
        <dbReference type="ChEBI" id="CHEBI:33019"/>
        <dbReference type="ChEBI" id="CHEBI:57305"/>
        <dbReference type="ChEBI" id="CHEBI:78442"/>
        <dbReference type="ChEBI" id="CHEBI:78522"/>
        <dbReference type="ChEBI" id="CHEBI:456215"/>
        <dbReference type="EC" id="6.1.1.14"/>
    </reaction>
</comment>
<proteinExistence type="inferred from homology"/>
<dbReference type="GO" id="GO:0006426">
    <property type="term" value="P:glycyl-tRNA aminoacylation"/>
    <property type="evidence" value="ECO:0007669"/>
    <property type="project" value="UniProtKB-UniRule"/>
</dbReference>
<evidence type="ECO:0000256" key="7">
    <source>
        <dbReference type="ARBA" id="ARBA00022917"/>
    </source>
</evidence>
<evidence type="ECO:0000256" key="8">
    <source>
        <dbReference type="ARBA" id="ARBA00023146"/>
    </source>
</evidence>
<dbReference type="EC" id="6.1.1.14" evidence="10"/>
<reference evidence="12 13" key="1">
    <citation type="submission" date="2017-07" db="EMBL/GenBank/DDBJ databases">
        <title>Recovery of genomes from metagenomes via a dereplication, aggregation, and scoring strategy.</title>
        <authorList>
            <person name="Sieber C.M."/>
            <person name="Probst A.J."/>
            <person name="Sharrar A."/>
            <person name="Thomas B.C."/>
            <person name="Hess M."/>
            <person name="Tringe S.G."/>
            <person name="Banfield J.F."/>
        </authorList>
    </citation>
    <scope>NUCLEOTIDE SEQUENCE [LARGE SCALE GENOMIC DNA]</scope>
    <source>
        <strain evidence="12">JGI_Cruoil_03_51_56</strain>
    </source>
</reference>
<organism evidence="12 13">
    <name type="scientific">candidate division WOR-3 bacterium JGI_Cruoil_03_51_56</name>
    <dbReference type="NCBI Taxonomy" id="1973747"/>
    <lineage>
        <taxon>Bacteria</taxon>
        <taxon>Bacteria division WOR-3</taxon>
    </lineage>
</organism>
<evidence type="ECO:0000256" key="4">
    <source>
        <dbReference type="ARBA" id="ARBA00022598"/>
    </source>
</evidence>
<comment type="similarity">
    <text evidence="2 10">Belongs to the class-II aminoacyl-tRNA synthetase family.</text>
</comment>
<comment type="subunit">
    <text evidence="10">Tetramer of two alpha and two beta subunits.</text>
</comment>
<evidence type="ECO:0000313" key="13">
    <source>
        <dbReference type="Proteomes" id="UP000215559"/>
    </source>
</evidence>
<dbReference type="GO" id="GO:0004820">
    <property type="term" value="F:glycine-tRNA ligase activity"/>
    <property type="evidence" value="ECO:0007669"/>
    <property type="project" value="UniProtKB-UniRule"/>
</dbReference>
<evidence type="ECO:0000256" key="3">
    <source>
        <dbReference type="ARBA" id="ARBA00022490"/>
    </source>
</evidence>
<dbReference type="GO" id="GO:0004814">
    <property type="term" value="F:arginine-tRNA ligase activity"/>
    <property type="evidence" value="ECO:0007669"/>
    <property type="project" value="InterPro"/>
</dbReference>
<keyword evidence="8 10" id="KW-0030">Aminoacyl-tRNA synthetase</keyword>
<dbReference type="PRINTS" id="PR01045">
    <property type="entry name" value="TRNASYNTHGB"/>
</dbReference>
<evidence type="ECO:0000256" key="9">
    <source>
        <dbReference type="ARBA" id="ARBA00047937"/>
    </source>
</evidence>
<dbReference type="InterPro" id="IPR015944">
    <property type="entry name" value="Gly-tRNA-synth_bsu"/>
</dbReference>
<evidence type="ECO:0000256" key="1">
    <source>
        <dbReference type="ARBA" id="ARBA00004496"/>
    </source>
</evidence>
<keyword evidence="3 10" id="KW-0963">Cytoplasm</keyword>
<dbReference type="PANTHER" id="PTHR30075">
    <property type="entry name" value="GLYCYL-TRNA SYNTHETASE"/>
    <property type="match status" value="1"/>
</dbReference>
<dbReference type="EMBL" id="NOZP01000156">
    <property type="protein sequence ID" value="OYD14482.1"/>
    <property type="molecule type" value="Genomic_DNA"/>
</dbReference>
<keyword evidence="7 10" id="KW-0648">Protein biosynthesis</keyword>
<feature type="domain" description="DALR anticodon binding" evidence="11">
    <location>
        <begin position="582"/>
        <end position="683"/>
    </location>
</feature>
<dbReference type="Proteomes" id="UP000215559">
    <property type="component" value="Unassembled WGS sequence"/>
</dbReference>
<evidence type="ECO:0000256" key="5">
    <source>
        <dbReference type="ARBA" id="ARBA00022741"/>
    </source>
</evidence>
<evidence type="ECO:0000259" key="11">
    <source>
        <dbReference type="SMART" id="SM00836"/>
    </source>
</evidence>
<keyword evidence="6 10" id="KW-0067">ATP-binding</keyword>
<sequence>MKPLLLEIGTEEIPSLFLEPAAQELRSRIRTLLTEHEIKTGRGQIFWTPRRLAVFFSEVSAQRPGRTLEIQGPPNKVAFSSEGKPTKTAIGFSQSHGKTPEDLYVKSIPKGKYVFLKKQFPPLDTTEILKKGVPEIISSLPFPKTMRWRSDKTRFARPIRWLLCMFGTESIRFEFAGLTASNKTHGHRGFGDKPIEITTPGDYEKLLLDHKVVVSPKARRQSIMKEIAEMATGVNAMPVKDPELIEETVNTTEFPVPILCKLESEHLKLPREVLITALKKHQRCFAVQNENNQLLPYFIAVADNPDCDRKTVARWYERAAESRLSDARFFFDADMKVGLEPLVEQEKKVTWIEKTGSYYDKTQHLRALCKYLGTRLPETDLTVLDRSAQLAKTDLLTNMIHEKEYTSLQGIMGGIYARMLGEPDLVADAIAEQYLPVATDGKLPETVNGAILNIADKIDNIVATFLAGAIPTGSFDPFALRRQASGILAIILKRGFRIDISELIRFALSLFGKNGSCAYKLRLLFKERLEPLLTERKIPYDIARAVLETTWHLPCQALASAKALVEFRESDEFQHLIIGQKRVANILRGQDVSGLPDPGLLCEPAEKELWKQANNIEPGLDNAVSSQDFKQATRLLLSLRTPIDAMFDKVLVMAKDPKIRTNRLQLLNYVRSLFRKVADLSSIVLQGENTRD</sequence>
<keyword evidence="5 10" id="KW-0547">Nucleotide-binding</keyword>
<dbReference type="Pfam" id="PF02092">
    <property type="entry name" value="tRNA_synt_2f"/>
    <property type="match status" value="1"/>
</dbReference>
<dbReference type="InterPro" id="IPR008909">
    <property type="entry name" value="DALR_anticod-bd"/>
</dbReference>
<name>A0A235BQK5_UNCW3</name>
<accession>A0A235BQK5</accession>
<dbReference type="PANTHER" id="PTHR30075:SF2">
    <property type="entry name" value="GLYCINE--TRNA LIGASE, CHLOROPLASTIC_MITOCHONDRIAL 2"/>
    <property type="match status" value="1"/>
</dbReference>
<dbReference type="AlphaFoldDB" id="A0A235BQK5"/>
<dbReference type="GO" id="GO:0005524">
    <property type="term" value="F:ATP binding"/>
    <property type="evidence" value="ECO:0007669"/>
    <property type="project" value="UniProtKB-UniRule"/>
</dbReference>
<dbReference type="GO" id="GO:0006420">
    <property type="term" value="P:arginyl-tRNA aminoacylation"/>
    <property type="evidence" value="ECO:0007669"/>
    <property type="project" value="InterPro"/>
</dbReference>
<dbReference type="SUPFAM" id="SSF109604">
    <property type="entry name" value="HD-domain/PDEase-like"/>
    <property type="match status" value="1"/>
</dbReference>
<evidence type="ECO:0000256" key="6">
    <source>
        <dbReference type="ARBA" id="ARBA00022840"/>
    </source>
</evidence>
<evidence type="ECO:0000256" key="10">
    <source>
        <dbReference type="HAMAP-Rule" id="MF_00255"/>
    </source>
</evidence>
<dbReference type="InterPro" id="IPR006194">
    <property type="entry name" value="Gly-tRNA-synth_heterodimer"/>
</dbReference>
<evidence type="ECO:0000256" key="2">
    <source>
        <dbReference type="ARBA" id="ARBA00008226"/>
    </source>
</evidence>
<comment type="subcellular location">
    <subcellularLocation>
        <location evidence="1 10">Cytoplasm</location>
    </subcellularLocation>
</comment>
<gene>
    <name evidence="10" type="primary">glyS</name>
    <name evidence="12" type="ORF">CH330_08605</name>
</gene>
<dbReference type="HAMAP" id="MF_00255">
    <property type="entry name" value="Gly_tRNA_synth_beta"/>
    <property type="match status" value="1"/>
</dbReference>